<dbReference type="PANTHER" id="PTHR38687:SF1">
    <property type="entry name" value="CELL DIVISION PROTEIN DEDD"/>
    <property type="match status" value="1"/>
</dbReference>
<dbReference type="Pfam" id="PF05036">
    <property type="entry name" value="SPOR"/>
    <property type="match status" value="1"/>
</dbReference>
<evidence type="ECO:0000259" key="3">
    <source>
        <dbReference type="PROSITE" id="PS51724"/>
    </source>
</evidence>
<evidence type="ECO:0000256" key="1">
    <source>
        <dbReference type="SAM" id="MobiDB-lite"/>
    </source>
</evidence>
<feature type="region of interest" description="Disordered" evidence="1">
    <location>
        <begin position="65"/>
        <end position="88"/>
    </location>
</feature>
<dbReference type="SUPFAM" id="SSF110997">
    <property type="entry name" value="Sporulation related repeat"/>
    <property type="match status" value="1"/>
</dbReference>
<dbReference type="InterPro" id="IPR007730">
    <property type="entry name" value="SPOR-like_dom"/>
</dbReference>
<dbReference type="GO" id="GO:0030428">
    <property type="term" value="C:cell septum"/>
    <property type="evidence" value="ECO:0007669"/>
    <property type="project" value="TreeGrafter"/>
</dbReference>
<dbReference type="OrthoDB" id="8558195at2"/>
<dbReference type="GO" id="GO:0032506">
    <property type="term" value="P:cytokinetic process"/>
    <property type="evidence" value="ECO:0007669"/>
    <property type="project" value="TreeGrafter"/>
</dbReference>
<dbReference type="GO" id="GO:0042834">
    <property type="term" value="F:peptidoglycan binding"/>
    <property type="evidence" value="ECO:0007669"/>
    <property type="project" value="InterPro"/>
</dbReference>
<keyword evidence="2" id="KW-0472">Membrane</keyword>
<dbReference type="GO" id="GO:0032153">
    <property type="term" value="C:cell division site"/>
    <property type="evidence" value="ECO:0007669"/>
    <property type="project" value="TreeGrafter"/>
</dbReference>
<dbReference type="InterPro" id="IPR036680">
    <property type="entry name" value="SPOR-like_sf"/>
</dbReference>
<feature type="domain" description="SPOR" evidence="3">
    <location>
        <begin position="134"/>
        <end position="214"/>
    </location>
</feature>
<evidence type="ECO:0000256" key="2">
    <source>
        <dbReference type="SAM" id="Phobius"/>
    </source>
</evidence>
<dbReference type="AlphaFoldDB" id="A0A5C8Z8S1"/>
<protein>
    <recommendedName>
        <fullName evidence="3">SPOR domain-containing protein</fullName>
    </recommendedName>
</protein>
<evidence type="ECO:0000313" key="4">
    <source>
        <dbReference type="EMBL" id="TXR54332.1"/>
    </source>
</evidence>
<dbReference type="RefSeq" id="WP_147713730.1">
    <property type="nucleotide sequence ID" value="NZ_VKAD01000001.1"/>
</dbReference>
<dbReference type="InterPro" id="IPR052521">
    <property type="entry name" value="Cell_div_SPOR-domain"/>
</dbReference>
<evidence type="ECO:0000313" key="5">
    <source>
        <dbReference type="Proteomes" id="UP000321764"/>
    </source>
</evidence>
<dbReference type="PANTHER" id="PTHR38687">
    <property type="entry name" value="CELL DIVISION PROTEIN DEDD-RELATED"/>
    <property type="match status" value="1"/>
</dbReference>
<organism evidence="4 5">
    <name type="scientific">Reinekea thalattae</name>
    <dbReference type="NCBI Taxonomy" id="2593301"/>
    <lineage>
        <taxon>Bacteria</taxon>
        <taxon>Pseudomonadati</taxon>
        <taxon>Pseudomonadota</taxon>
        <taxon>Gammaproteobacteria</taxon>
        <taxon>Oceanospirillales</taxon>
        <taxon>Saccharospirillaceae</taxon>
        <taxon>Reinekea</taxon>
    </lineage>
</organism>
<gene>
    <name evidence="4" type="ORF">FME95_07290</name>
</gene>
<feature type="compositionally biased region" description="Polar residues" evidence="1">
    <location>
        <begin position="65"/>
        <end position="79"/>
    </location>
</feature>
<dbReference type="Gene3D" id="3.30.70.1070">
    <property type="entry name" value="Sporulation related repeat"/>
    <property type="match status" value="1"/>
</dbReference>
<dbReference type="PROSITE" id="PS51724">
    <property type="entry name" value="SPOR"/>
    <property type="match status" value="1"/>
</dbReference>
<dbReference type="EMBL" id="VKAD01000001">
    <property type="protein sequence ID" value="TXR54332.1"/>
    <property type="molecule type" value="Genomic_DNA"/>
</dbReference>
<feature type="transmembrane region" description="Helical" evidence="2">
    <location>
        <begin position="21"/>
        <end position="43"/>
    </location>
</feature>
<keyword evidence="5" id="KW-1185">Reference proteome</keyword>
<sequence>MARDYANKPKAKAAPRRTSRVPRWVMVFTLSTAAAFVGFLIYLNQVPEERGGAEAVRQQLTAALQETPATNAPQASAPISSERETLSDIKDKAETMRRAFEFYELLENDEVPIDLINAPVDTPATGGGTAAPAVTEDASWLIQVASFKSVADADRVRAQLILNGLPNTEIQSVDIAGQGTYHRVMVGPFNQRSSLNKAQDALAELNFDYLVKKL</sequence>
<proteinExistence type="predicted"/>
<keyword evidence="2" id="KW-1133">Transmembrane helix</keyword>
<keyword evidence="2" id="KW-0812">Transmembrane</keyword>
<dbReference type="Proteomes" id="UP000321764">
    <property type="component" value="Unassembled WGS sequence"/>
</dbReference>
<comment type="caution">
    <text evidence="4">The sequence shown here is derived from an EMBL/GenBank/DDBJ whole genome shotgun (WGS) entry which is preliminary data.</text>
</comment>
<reference evidence="4 5" key="1">
    <citation type="submission" date="2019-07" db="EMBL/GenBank/DDBJ databases">
        <title>Reinekea sp. strain SSH23 genome sequencing and assembly.</title>
        <authorList>
            <person name="Kim I."/>
        </authorList>
    </citation>
    <scope>NUCLEOTIDE SEQUENCE [LARGE SCALE GENOMIC DNA]</scope>
    <source>
        <strain evidence="4 5">SSH23</strain>
    </source>
</reference>
<name>A0A5C8Z8S1_9GAMM</name>
<accession>A0A5C8Z8S1</accession>